<reference evidence="1" key="1">
    <citation type="submission" date="2019-07" db="EMBL/GenBank/DDBJ databases">
        <title>Annotation for the trematode Paragonimus miyazaki's.</title>
        <authorList>
            <person name="Choi Y.-J."/>
        </authorList>
    </citation>
    <scope>NUCLEOTIDE SEQUENCE</scope>
    <source>
        <strain evidence="1">Japan</strain>
    </source>
</reference>
<proteinExistence type="predicted"/>
<dbReference type="AlphaFoldDB" id="A0A8S9ZCC8"/>
<protein>
    <submittedName>
        <fullName evidence="1">Uncharacterized protein</fullName>
    </submittedName>
</protein>
<dbReference type="EMBL" id="JTDE01000294">
    <property type="protein sequence ID" value="KAF7261677.1"/>
    <property type="molecule type" value="Genomic_DNA"/>
</dbReference>
<evidence type="ECO:0000313" key="1">
    <source>
        <dbReference type="EMBL" id="KAF7261677.1"/>
    </source>
</evidence>
<accession>A0A8S9ZCC8</accession>
<evidence type="ECO:0000313" key="2">
    <source>
        <dbReference type="Proteomes" id="UP000822476"/>
    </source>
</evidence>
<comment type="caution">
    <text evidence="1">The sequence shown here is derived from an EMBL/GenBank/DDBJ whole genome shotgun (WGS) entry which is preliminary data.</text>
</comment>
<organism evidence="1 2">
    <name type="scientific">Paragonimus skrjabini miyazakii</name>
    <dbReference type="NCBI Taxonomy" id="59628"/>
    <lineage>
        <taxon>Eukaryota</taxon>
        <taxon>Metazoa</taxon>
        <taxon>Spiralia</taxon>
        <taxon>Lophotrochozoa</taxon>
        <taxon>Platyhelminthes</taxon>
        <taxon>Trematoda</taxon>
        <taxon>Digenea</taxon>
        <taxon>Plagiorchiida</taxon>
        <taxon>Troglotremata</taxon>
        <taxon>Troglotrematidae</taxon>
        <taxon>Paragonimus</taxon>
    </lineage>
</organism>
<keyword evidence="2" id="KW-1185">Reference proteome</keyword>
<gene>
    <name evidence="1" type="ORF">EG68_01095</name>
</gene>
<dbReference type="Proteomes" id="UP000822476">
    <property type="component" value="Unassembled WGS sequence"/>
</dbReference>
<sequence>MVSWRPCLSTLCRIFRNPDGPQFPVLMGGQNLRLAAFKIDAQLLNNAQHIFPPFISERWNWEMHTLTRPCLLPVNFALY</sequence>
<name>A0A8S9ZCC8_9TREM</name>